<proteinExistence type="inferred from homology"/>
<dbReference type="GO" id="GO:0009088">
    <property type="term" value="P:threonine biosynthetic process"/>
    <property type="evidence" value="ECO:0007669"/>
    <property type="project" value="UniProtKB-UniRule"/>
</dbReference>
<keyword evidence="9" id="KW-1185">Reference proteome</keyword>
<evidence type="ECO:0000256" key="4">
    <source>
        <dbReference type="NCBIfam" id="TIGR00260"/>
    </source>
</evidence>
<dbReference type="EC" id="4.2.3.1" evidence="4"/>
<evidence type="ECO:0000259" key="7">
    <source>
        <dbReference type="Pfam" id="PF14821"/>
    </source>
</evidence>
<dbReference type="PANTHER" id="PTHR43515:SF1">
    <property type="entry name" value="THREONINE SYNTHASE-LIKE 1"/>
    <property type="match status" value="1"/>
</dbReference>
<dbReference type="CDD" id="cd01560">
    <property type="entry name" value="Thr-synth_2"/>
    <property type="match status" value="1"/>
</dbReference>
<sequence>MYYKSTRGYSKKYLSKEAIVKGIAEDGGLFVSECIPKIDKSLFELKNMDYKQLAYFIMNKFFDDFKEEELKYCIDRAYDEKFDTEIIAPVNKKAGAYFLELYHGPTIAFKDMALSILPYLLKVASKQVLEDKEIVILTATSGDTGKAALEGFANVEGTKIVVFFPENGVSKVQKMQMVTQEGDNTYVIGINGNFDDAQTGVKNIFNDKEFNKRANEKKYVFSSANSINIGRLIPQVVYYFYAYLQMCKKEEINCGENINVVVPTGNFGNILAAYIAKEMGLPIDKLICASNDNNVLYDFINTGVYDKRREFVTTISPSMDILVSSNLERLLYFISEGNVKDVKEYMELLNGEGHYNINNQMKDRLKDFYGGFASEEETYKCIKEVFSADNYLIDTHTAVAYCAYEKYKNETGDNTKTVIASTASPFKFTRSVMKAISNEYDKFDEFELMDKMEELTGIKIPNGVKDIDKKKIKHKTVCEKENMDKEIANILNI</sequence>
<dbReference type="InterPro" id="IPR004450">
    <property type="entry name" value="Thr_synthase-like"/>
</dbReference>
<dbReference type="InterPro" id="IPR029144">
    <property type="entry name" value="Thr_synth_N"/>
</dbReference>
<dbReference type="Pfam" id="PF00291">
    <property type="entry name" value="PALP"/>
    <property type="match status" value="1"/>
</dbReference>
<dbReference type="GO" id="GO:0005737">
    <property type="term" value="C:cytoplasm"/>
    <property type="evidence" value="ECO:0007669"/>
    <property type="project" value="TreeGrafter"/>
</dbReference>
<evidence type="ECO:0000313" key="8">
    <source>
        <dbReference type="EMBL" id="OFI07250.1"/>
    </source>
</evidence>
<evidence type="ECO:0000256" key="1">
    <source>
        <dbReference type="ARBA" id="ARBA00001933"/>
    </source>
</evidence>
<comment type="similarity">
    <text evidence="2">Belongs to the threonine synthase family.</text>
</comment>
<dbReference type="STRING" id="1121290.CLAOCE_04430"/>
<evidence type="ECO:0000256" key="2">
    <source>
        <dbReference type="ARBA" id="ARBA00005517"/>
    </source>
</evidence>
<feature type="modified residue" description="N6-(pyridoxal phosphate)lysine" evidence="5">
    <location>
        <position position="110"/>
    </location>
</feature>
<evidence type="ECO:0000313" key="9">
    <source>
        <dbReference type="Proteomes" id="UP000175744"/>
    </source>
</evidence>
<dbReference type="Proteomes" id="UP000175744">
    <property type="component" value="Unassembled WGS sequence"/>
</dbReference>
<reference evidence="8 9" key="1">
    <citation type="submission" date="2016-06" db="EMBL/GenBank/DDBJ databases">
        <title>Genome sequence of Clostridium acetireducens DSM 10703.</title>
        <authorList>
            <person name="Poehlein A."/>
            <person name="Fluechter S."/>
            <person name="Duerre P."/>
            <person name="Daniel R."/>
        </authorList>
    </citation>
    <scope>NUCLEOTIDE SEQUENCE [LARGE SCALE GENOMIC DNA]</scope>
    <source>
        <strain evidence="8 9">DSM 10703</strain>
    </source>
</reference>
<dbReference type="NCBIfam" id="TIGR00260">
    <property type="entry name" value="thrC"/>
    <property type="match status" value="1"/>
</dbReference>
<evidence type="ECO:0000256" key="5">
    <source>
        <dbReference type="PIRSR" id="PIRSR604450-51"/>
    </source>
</evidence>
<dbReference type="InterPro" id="IPR037158">
    <property type="entry name" value="Thr_synth_N_sf"/>
</dbReference>
<dbReference type="PATRIC" id="fig|1121290.3.peg.447"/>
<evidence type="ECO:0000259" key="6">
    <source>
        <dbReference type="Pfam" id="PF00291"/>
    </source>
</evidence>
<accession>A0A1E8F1F0</accession>
<feature type="domain" description="Tryptophan synthase beta chain-like PALP" evidence="6">
    <location>
        <begin position="97"/>
        <end position="419"/>
    </location>
</feature>
<comment type="caution">
    <text evidence="8">The sequence shown here is derived from an EMBL/GenBank/DDBJ whole genome shotgun (WGS) entry which is preliminary data.</text>
</comment>
<dbReference type="OrthoDB" id="9763107at2"/>
<dbReference type="InterPro" id="IPR001926">
    <property type="entry name" value="TrpB-like_PALP"/>
</dbReference>
<gene>
    <name evidence="8" type="primary">thrC</name>
    <name evidence="8" type="ORF">CLOACE_04430</name>
</gene>
<dbReference type="InterPro" id="IPR036052">
    <property type="entry name" value="TrpB-like_PALP_sf"/>
</dbReference>
<dbReference type="Gene3D" id="3.90.1380.10">
    <property type="entry name" value="Threonine synthase, N-terminal domain"/>
    <property type="match status" value="1"/>
</dbReference>
<dbReference type="RefSeq" id="WP_070109408.1">
    <property type="nucleotide sequence ID" value="NZ_LZFO01000004.1"/>
</dbReference>
<dbReference type="PANTHER" id="PTHR43515">
    <property type="entry name" value="THREONINE SYNTHASE-LIKE 1"/>
    <property type="match status" value="1"/>
</dbReference>
<dbReference type="GO" id="GO:0004795">
    <property type="term" value="F:threonine synthase activity"/>
    <property type="evidence" value="ECO:0007669"/>
    <property type="project" value="UniProtKB-UniRule"/>
</dbReference>
<dbReference type="EMBL" id="LZFO01000004">
    <property type="protein sequence ID" value="OFI07250.1"/>
    <property type="molecule type" value="Genomic_DNA"/>
</dbReference>
<dbReference type="SUPFAM" id="SSF53686">
    <property type="entry name" value="Tryptophan synthase beta subunit-like PLP-dependent enzymes"/>
    <property type="match status" value="1"/>
</dbReference>
<dbReference type="AlphaFoldDB" id="A0A1E8F1F0"/>
<dbReference type="Pfam" id="PF14821">
    <property type="entry name" value="Thr_synth_N"/>
    <property type="match status" value="1"/>
</dbReference>
<organism evidence="8 9">
    <name type="scientific">Clostridium acetireducens DSM 10703</name>
    <dbReference type="NCBI Taxonomy" id="1121290"/>
    <lineage>
        <taxon>Bacteria</taxon>
        <taxon>Bacillati</taxon>
        <taxon>Bacillota</taxon>
        <taxon>Clostridia</taxon>
        <taxon>Eubacteriales</taxon>
        <taxon>Clostridiaceae</taxon>
        <taxon>Clostridium</taxon>
    </lineage>
</organism>
<comment type="cofactor">
    <cofactor evidence="1 5">
        <name>pyridoxal 5'-phosphate</name>
        <dbReference type="ChEBI" id="CHEBI:597326"/>
    </cofactor>
</comment>
<evidence type="ECO:0000256" key="3">
    <source>
        <dbReference type="ARBA" id="ARBA00022898"/>
    </source>
</evidence>
<name>A0A1E8F1F0_9CLOT</name>
<protein>
    <recommendedName>
        <fullName evidence="4">Threonine synthase</fullName>
        <ecNumber evidence="4">4.2.3.1</ecNumber>
    </recommendedName>
</protein>
<feature type="domain" description="Threonine synthase N-terminal" evidence="7">
    <location>
        <begin position="3"/>
        <end position="78"/>
    </location>
</feature>
<dbReference type="Gene3D" id="3.40.50.1100">
    <property type="match status" value="2"/>
</dbReference>
<keyword evidence="8" id="KW-0456">Lyase</keyword>
<keyword evidence="3 5" id="KW-0663">Pyridoxal phosphate</keyword>